<dbReference type="GO" id="GO:0051301">
    <property type="term" value="P:cell division"/>
    <property type="evidence" value="ECO:0007669"/>
    <property type="project" value="UniProtKB-UniRule"/>
</dbReference>
<evidence type="ECO:0000256" key="6">
    <source>
        <dbReference type="ARBA" id="ARBA00023306"/>
    </source>
</evidence>
<dbReference type="GO" id="GO:0010971">
    <property type="term" value="P:positive regulation of G2/M transition of mitotic cell cycle"/>
    <property type="evidence" value="ECO:0007669"/>
    <property type="project" value="TreeGrafter"/>
</dbReference>
<dbReference type="PROSITE" id="PS50206">
    <property type="entry name" value="RHODANESE_3"/>
    <property type="match status" value="1"/>
</dbReference>
<feature type="compositionally biased region" description="Low complexity" evidence="8">
    <location>
        <begin position="287"/>
        <end position="300"/>
    </location>
</feature>
<comment type="function">
    <text evidence="7">Tyrosine protein phosphatase which functions as a dosage-dependent inducer of mitotic progression.</text>
</comment>
<evidence type="ECO:0000256" key="5">
    <source>
        <dbReference type="ARBA" id="ARBA00022912"/>
    </source>
</evidence>
<dbReference type="PANTHER" id="PTHR10828">
    <property type="entry name" value="M-PHASE INDUCER PHOSPHATASE DUAL SPECIFICITY PHOSPHATASE CDC25"/>
    <property type="match status" value="1"/>
</dbReference>
<dbReference type="GO" id="GO:0005634">
    <property type="term" value="C:nucleus"/>
    <property type="evidence" value="ECO:0007669"/>
    <property type="project" value="TreeGrafter"/>
</dbReference>
<dbReference type="Pfam" id="PF00581">
    <property type="entry name" value="Rhodanese"/>
    <property type="match status" value="1"/>
</dbReference>
<protein>
    <recommendedName>
        <fullName evidence="7">M-phase inducer phosphatase</fullName>
        <ecNumber evidence="7">3.1.3.48</ecNumber>
    </recommendedName>
</protein>
<dbReference type="InterPro" id="IPR001763">
    <property type="entry name" value="Rhodanese-like_dom"/>
</dbReference>
<dbReference type="InterPro" id="IPR000751">
    <property type="entry name" value="MPI_Phosphatase"/>
</dbReference>
<keyword evidence="5 7" id="KW-0904">Protein phosphatase</keyword>
<dbReference type="SUPFAM" id="SSF52821">
    <property type="entry name" value="Rhodanese/Cell cycle control phosphatase"/>
    <property type="match status" value="1"/>
</dbReference>
<dbReference type="GO" id="GO:0004725">
    <property type="term" value="F:protein tyrosine phosphatase activity"/>
    <property type="evidence" value="ECO:0007669"/>
    <property type="project" value="UniProtKB-UniRule"/>
</dbReference>
<evidence type="ECO:0000256" key="2">
    <source>
        <dbReference type="ARBA" id="ARBA00022618"/>
    </source>
</evidence>
<dbReference type="KEGG" id="pbi:103059140"/>
<feature type="region of interest" description="Disordered" evidence="8">
    <location>
        <begin position="130"/>
        <end position="152"/>
    </location>
</feature>
<dbReference type="OMA" id="GTKNGLH"/>
<evidence type="ECO:0000256" key="3">
    <source>
        <dbReference type="ARBA" id="ARBA00022776"/>
    </source>
</evidence>
<keyword evidence="3 7" id="KW-0498">Mitosis</keyword>
<feature type="compositionally biased region" description="Basic residues" evidence="8">
    <location>
        <begin position="1"/>
        <end position="11"/>
    </location>
</feature>
<keyword evidence="4 7" id="KW-0378">Hydrolase</keyword>
<evidence type="ECO:0000313" key="11">
    <source>
        <dbReference type="RefSeq" id="XP_007442811.1"/>
    </source>
</evidence>
<dbReference type="RefSeq" id="XP_007442811.1">
    <property type="nucleotide sequence ID" value="XM_007442749.3"/>
</dbReference>
<dbReference type="SMART" id="SM00450">
    <property type="entry name" value="RHOD"/>
    <property type="match status" value="1"/>
</dbReference>
<keyword evidence="6 7" id="KW-0131">Cell cycle</keyword>
<evidence type="ECO:0000313" key="10">
    <source>
        <dbReference type="Proteomes" id="UP000695026"/>
    </source>
</evidence>
<gene>
    <name evidence="11" type="primary">CDC25A</name>
</gene>
<dbReference type="CDD" id="cd01530">
    <property type="entry name" value="Cdc25"/>
    <property type="match status" value="1"/>
</dbReference>
<name>A0A9F2WL45_PYTBI</name>
<comment type="catalytic activity">
    <reaction evidence="7">
        <text>O-phospho-L-tyrosyl-[protein] + H2O = L-tyrosyl-[protein] + phosphate</text>
        <dbReference type="Rhea" id="RHEA:10684"/>
        <dbReference type="Rhea" id="RHEA-COMP:10136"/>
        <dbReference type="Rhea" id="RHEA-COMP:20101"/>
        <dbReference type="ChEBI" id="CHEBI:15377"/>
        <dbReference type="ChEBI" id="CHEBI:43474"/>
        <dbReference type="ChEBI" id="CHEBI:46858"/>
        <dbReference type="ChEBI" id="CHEBI:61978"/>
        <dbReference type="EC" id="3.1.3.48"/>
    </reaction>
</comment>
<dbReference type="AlphaFoldDB" id="A0A9F2WL45"/>
<organism evidence="10 11">
    <name type="scientific">Python bivittatus</name>
    <name type="common">Burmese python</name>
    <name type="synonym">Python molurus bivittatus</name>
    <dbReference type="NCBI Taxonomy" id="176946"/>
    <lineage>
        <taxon>Eukaryota</taxon>
        <taxon>Metazoa</taxon>
        <taxon>Chordata</taxon>
        <taxon>Craniata</taxon>
        <taxon>Vertebrata</taxon>
        <taxon>Euteleostomi</taxon>
        <taxon>Lepidosauria</taxon>
        <taxon>Squamata</taxon>
        <taxon>Bifurcata</taxon>
        <taxon>Unidentata</taxon>
        <taxon>Episquamata</taxon>
        <taxon>Toxicofera</taxon>
        <taxon>Serpentes</taxon>
        <taxon>Henophidia</taxon>
        <taxon>Pythonidae</taxon>
        <taxon>Python</taxon>
    </lineage>
</organism>
<proteinExistence type="inferred from homology"/>
<dbReference type="GeneID" id="103059140"/>
<dbReference type="OrthoDB" id="26523at2759"/>
<dbReference type="Gene3D" id="3.40.250.10">
    <property type="entry name" value="Rhodanese-like domain"/>
    <property type="match status" value="1"/>
</dbReference>
<comment type="similarity">
    <text evidence="1 7">Belongs to the MPI phosphatase family.</text>
</comment>
<dbReference type="Proteomes" id="UP000695026">
    <property type="component" value="Unplaced"/>
</dbReference>
<keyword evidence="2 7" id="KW-0132">Cell division</keyword>
<evidence type="ECO:0000256" key="7">
    <source>
        <dbReference type="RuleBase" id="RU368028"/>
    </source>
</evidence>
<dbReference type="GO" id="GO:0110032">
    <property type="term" value="P:positive regulation of G2/MI transition of meiotic cell cycle"/>
    <property type="evidence" value="ECO:0007669"/>
    <property type="project" value="TreeGrafter"/>
</dbReference>
<evidence type="ECO:0000256" key="4">
    <source>
        <dbReference type="ARBA" id="ARBA00022801"/>
    </source>
</evidence>
<dbReference type="CTD" id="993"/>
<accession>A0A9F2WL45</accession>
<sequence length="501" mass="56979">MEPGARHRRRLLLHDPASLTLPPAGAETPLARRRSLDCGGSSECCMQMLEARNANLKRTSSSDSTDSGCCMDSPILLGMKDLEETFRLPMRRMCSLPHSLLGSSPALKRSHLTLPDCDVFQAFGPDDNKENEHFEFKKPTRPASRSSLRLSSLEDEKDALELRRKSNTAFMFCSGQNVENETDSPAFLRQQSRKVSETEDDDGFLEIMDGPDSTNNEEMPSDMASLWTAPLVVAKGEDLQSQQYKLCSVESKPCSLGKTALKRMERVLEESAPGFSKRRRSAQAGLSEEPMSPFSSSSSSLEIGNVLDSDQRDLIGDFSKVYLFHTVDGKHQDLKYIDPEMIVAVLNGKFSIFIKECVIIDCRFPYEYEGGHIKGAINLHMEEDVEDFLLKKPIVSSGGKRVIVVFHCEFSSERAPRMCRFVRERDRLGNEYPSLHYPELYVLKGGYKDFFLKCKSYCEPQGYRPMHHKDFKEDLRRFRTKSRTWAGEKSKREHYSRLKKL</sequence>
<dbReference type="GO" id="GO:0000086">
    <property type="term" value="P:G2/M transition of mitotic cell cycle"/>
    <property type="evidence" value="ECO:0007669"/>
    <property type="project" value="TreeGrafter"/>
</dbReference>
<feature type="domain" description="Rhodanese" evidence="9">
    <location>
        <begin position="353"/>
        <end position="459"/>
    </location>
</feature>
<evidence type="ECO:0000256" key="1">
    <source>
        <dbReference type="ARBA" id="ARBA00011065"/>
    </source>
</evidence>
<dbReference type="PANTHER" id="PTHR10828:SF46">
    <property type="entry name" value="M-PHASE INDUCER PHOSPHATASE 1"/>
    <property type="match status" value="1"/>
</dbReference>
<evidence type="ECO:0000259" key="9">
    <source>
        <dbReference type="PROSITE" id="PS50206"/>
    </source>
</evidence>
<dbReference type="PRINTS" id="PR00716">
    <property type="entry name" value="MPIPHPHTASE"/>
</dbReference>
<feature type="region of interest" description="Disordered" evidence="8">
    <location>
        <begin position="272"/>
        <end position="300"/>
    </location>
</feature>
<feature type="region of interest" description="Disordered" evidence="8">
    <location>
        <begin position="1"/>
        <end position="26"/>
    </location>
</feature>
<dbReference type="Pfam" id="PF06617">
    <property type="entry name" value="M-inducer_phosp"/>
    <property type="match status" value="1"/>
</dbReference>
<keyword evidence="10" id="KW-1185">Reference proteome</keyword>
<dbReference type="GO" id="GO:0005737">
    <property type="term" value="C:cytoplasm"/>
    <property type="evidence" value="ECO:0007669"/>
    <property type="project" value="TreeGrafter"/>
</dbReference>
<evidence type="ECO:0000256" key="8">
    <source>
        <dbReference type="SAM" id="MobiDB-lite"/>
    </source>
</evidence>
<dbReference type="InterPro" id="IPR036873">
    <property type="entry name" value="Rhodanese-like_dom_sf"/>
</dbReference>
<reference evidence="11" key="1">
    <citation type="submission" date="2025-08" db="UniProtKB">
        <authorList>
            <consortium name="RefSeq"/>
        </authorList>
    </citation>
    <scope>IDENTIFICATION</scope>
    <source>
        <tissue evidence="11">Liver</tissue>
    </source>
</reference>
<dbReference type="EC" id="3.1.3.48" evidence="7"/>
<dbReference type="FunFam" id="3.40.250.10:FF:000004">
    <property type="entry name" value="M-phase inducer phosphatase 1 isoform X1"/>
    <property type="match status" value="1"/>
</dbReference>